<dbReference type="InterPro" id="IPR036188">
    <property type="entry name" value="FAD/NAD-bd_sf"/>
</dbReference>
<accession>A0A1E3RRA0</accession>
<evidence type="ECO:0000313" key="2">
    <source>
        <dbReference type="Proteomes" id="UP000094053"/>
    </source>
</evidence>
<dbReference type="Gene3D" id="3.50.50.60">
    <property type="entry name" value="FAD/NAD(P)-binding domain"/>
    <property type="match status" value="1"/>
</dbReference>
<proteinExistence type="predicted"/>
<evidence type="ECO:0000313" key="1">
    <source>
        <dbReference type="EMBL" id="ODQ92371.1"/>
    </source>
</evidence>
<dbReference type="Pfam" id="PF13450">
    <property type="entry name" value="NAD_binding_8"/>
    <property type="match status" value="1"/>
</dbReference>
<sequence>MGLNGPVASGRTASVDVTVVGSGPNGLAAAVVCARAGLSVQVLEAQPTFGGGARTLPDPEFDGVRHDICSAVHPLALASPFLAEFDLPARGVRLEVPEASYANPLPGARAAIGYHDLDRTAAELDDGGSWRRLLGPLVKRDAAVVDLLLGDKRSIPTDVLAAVQVGLRVLEQGTPAWRALSGDDARALFTGVAAHAISTMPSLVSAGAGLMLATLAHTVGWPIPVGGSQAIADALAADLVAHGGVIVTGQQVTRPPAGVVLYDTAPTALLDIYGDATPTLYAKALRRYKFGAGVAKVDFVLNGEIPWADERLANVPTLHMGGTREQMAEAEREVAAGRHAEWPMVLAALPHLADPGRVDAAGRRPLWTYAHVPSGSTVDQTDRVIRIFERFAPGFRDVVVAARSVPAARLSEHNANLVGGDIGVGGTTLVHALAGPTPRINPWSTPIPHAYLCSSATPPGSGVHGMAGYFAARTVLRREFGISEMPSLAP</sequence>
<protein>
    <submittedName>
        <fullName evidence="1">Dehydrogenase</fullName>
    </submittedName>
</protein>
<comment type="caution">
    <text evidence="1">The sequence shown here is derived from an EMBL/GenBank/DDBJ whole genome shotgun (WGS) entry which is preliminary data.</text>
</comment>
<gene>
    <name evidence="1" type="ORF">BHQ18_01125</name>
</gene>
<dbReference type="SUPFAM" id="SSF51905">
    <property type="entry name" value="FAD/NAD(P)-binding domain"/>
    <property type="match status" value="1"/>
</dbReference>
<name>A0A1E3RRA0_MYCFV</name>
<dbReference type="OrthoDB" id="833207at2"/>
<dbReference type="STRING" id="1776.BHQ18_01125"/>
<dbReference type="PANTHER" id="PTHR10668">
    <property type="entry name" value="PHYTOENE DEHYDROGENASE"/>
    <property type="match status" value="1"/>
</dbReference>
<dbReference type="EMBL" id="MIHA01000001">
    <property type="protein sequence ID" value="ODQ92371.1"/>
    <property type="molecule type" value="Genomic_DNA"/>
</dbReference>
<dbReference type="PANTHER" id="PTHR10668:SF105">
    <property type="entry name" value="DEHYDROGENASE-RELATED"/>
    <property type="match status" value="1"/>
</dbReference>
<keyword evidence="2" id="KW-1185">Reference proteome</keyword>
<dbReference type="AlphaFoldDB" id="A0A1E3RRA0"/>
<organism evidence="1 2">
    <name type="scientific">Mycolicibacterium flavescens</name>
    <name type="common">Mycobacterium flavescens</name>
    <dbReference type="NCBI Taxonomy" id="1776"/>
    <lineage>
        <taxon>Bacteria</taxon>
        <taxon>Bacillati</taxon>
        <taxon>Actinomycetota</taxon>
        <taxon>Actinomycetes</taxon>
        <taxon>Mycobacteriales</taxon>
        <taxon>Mycobacteriaceae</taxon>
        <taxon>Mycolicibacterium</taxon>
    </lineage>
</organism>
<reference evidence="2" key="1">
    <citation type="submission" date="2016-09" db="EMBL/GenBank/DDBJ databases">
        <authorList>
            <person name="Greninger A.L."/>
            <person name="Jerome K.R."/>
            <person name="Mcnair B."/>
            <person name="Wallis C."/>
            <person name="Fang F."/>
        </authorList>
    </citation>
    <scope>NUCLEOTIDE SEQUENCE [LARGE SCALE GENOMIC DNA]</scope>
    <source>
        <strain evidence="2">M6</strain>
    </source>
</reference>
<dbReference type="Proteomes" id="UP000094053">
    <property type="component" value="Unassembled WGS sequence"/>
</dbReference>